<feature type="transmembrane region" description="Helical" evidence="6">
    <location>
        <begin position="119"/>
        <end position="143"/>
    </location>
</feature>
<proteinExistence type="inferred from homology"/>
<dbReference type="PANTHER" id="PTHR43461">
    <property type="entry name" value="TRANSMEMBRANE PROTEIN 256"/>
    <property type="match status" value="1"/>
</dbReference>
<keyword evidence="3 6" id="KW-0812">Transmembrane</keyword>
<evidence type="ECO:0000256" key="6">
    <source>
        <dbReference type="SAM" id="Phobius"/>
    </source>
</evidence>
<reference evidence="7 8" key="1">
    <citation type="submission" date="2014-06" db="EMBL/GenBank/DDBJ databases">
        <authorList>
            <person name="Ju J."/>
            <person name="Zhang J."/>
        </authorList>
    </citation>
    <scope>NUCLEOTIDE SEQUENCE [LARGE SCALE GENOMIC DNA]</scope>
    <source>
        <strain evidence="7 8">DsW_47</strain>
    </source>
</reference>
<evidence type="ECO:0000256" key="1">
    <source>
        <dbReference type="ARBA" id="ARBA00004141"/>
    </source>
</evidence>
<keyword evidence="4 6" id="KW-1133">Transmembrane helix</keyword>
<feature type="transmembrane region" description="Helical" evidence="6">
    <location>
        <begin position="90"/>
        <end position="113"/>
    </location>
</feature>
<gene>
    <name evidence="7" type="ORF">HK14_13690</name>
</gene>
<accession>A0A1Z5YXW9</accession>
<evidence type="ECO:0000256" key="4">
    <source>
        <dbReference type="ARBA" id="ARBA00022989"/>
    </source>
</evidence>
<dbReference type="Pfam" id="PF04241">
    <property type="entry name" value="DUF423"/>
    <property type="match status" value="1"/>
</dbReference>
<sequence length="145" mass="15007">MALSVSAGGRCAYIQPIMPSTFSFPRLWRISGALLAASGTIVGALTAHLPDARFAEGGRAIAHNAMEVQMWHALALLALGVSLSQRPTRLIAAAGCGLLLGTLLFCGGVYYTALTGHHAAHVAPTGGSLLIISWCTLAVAWALRA</sequence>
<keyword evidence="5 6" id="KW-0472">Membrane</keyword>
<dbReference type="OrthoDB" id="7284236at2"/>
<dbReference type="AlphaFoldDB" id="A0A1Z5YXW9"/>
<dbReference type="InterPro" id="IPR006696">
    <property type="entry name" value="DUF423"/>
</dbReference>
<comment type="subcellular location">
    <subcellularLocation>
        <location evidence="1">Membrane</location>
        <topology evidence="1">Multi-pass membrane protein</topology>
    </subcellularLocation>
</comment>
<feature type="transmembrane region" description="Helical" evidence="6">
    <location>
        <begin position="27"/>
        <end position="49"/>
    </location>
</feature>
<evidence type="ECO:0000256" key="2">
    <source>
        <dbReference type="ARBA" id="ARBA00009694"/>
    </source>
</evidence>
<dbReference type="EMBL" id="JOMQ01000007">
    <property type="protein sequence ID" value="OUJ04146.1"/>
    <property type="molecule type" value="Genomic_DNA"/>
</dbReference>
<organism evidence="7 8">
    <name type="scientific">Acetobacter cibinongensis</name>
    <dbReference type="NCBI Taxonomy" id="146475"/>
    <lineage>
        <taxon>Bacteria</taxon>
        <taxon>Pseudomonadati</taxon>
        <taxon>Pseudomonadota</taxon>
        <taxon>Alphaproteobacteria</taxon>
        <taxon>Acetobacterales</taxon>
        <taxon>Acetobacteraceae</taxon>
        <taxon>Acetobacter</taxon>
    </lineage>
</organism>
<evidence type="ECO:0000256" key="5">
    <source>
        <dbReference type="ARBA" id="ARBA00023136"/>
    </source>
</evidence>
<protein>
    <recommendedName>
        <fullName evidence="9">DUF423 domain-containing protein</fullName>
    </recommendedName>
</protein>
<dbReference type="PANTHER" id="PTHR43461:SF1">
    <property type="entry name" value="TRANSMEMBRANE PROTEIN 256"/>
    <property type="match status" value="1"/>
</dbReference>
<comment type="similarity">
    <text evidence="2">Belongs to the UPF0382 family.</text>
</comment>
<evidence type="ECO:0000256" key="3">
    <source>
        <dbReference type="ARBA" id="ARBA00022692"/>
    </source>
</evidence>
<feature type="transmembrane region" description="Helical" evidence="6">
    <location>
        <begin position="61"/>
        <end position="83"/>
    </location>
</feature>
<evidence type="ECO:0008006" key="9">
    <source>
        <dbReference type="Google" id="ProtNLM"/>
    </source>
</evidence>
<name>A0A1Z5YXW9_9PROT</name>
<dbReference type="GO" id="GO:0005886">
    <property type="term" value="C:plasma membrane"/>
    <property type="evidence" value="ECO:0007669"/>
    <property type="project" value="TreeGrafter"/>
</dbReference>
<evidence type="ECO:0000313" key="7">
    <source>
        <dbReference type="EMBL" id="OUJ04146.1"/>
    </source>
</evidence>
<comment type="caution">
    <text evidence="7">The sequence shown here is derived from an EMBL/GenBank/DDBJ whole genome shotgun (WGS) entry which is preliminary data.</text>
</comment>
<evidence type="ECO:0000313" key="8">
    <source>
        <dbReference type="Proteomes" id="UP000196086"/>
    </source>
</evidence>
<dbReference type="Proteomes" id="UP000196086">
    <property type="component" value="Unassembled WGS sequence"/>
</dbReference>